<dbReference type="PANTHER" id="PTHR43639:SF1">
    <property type="entry name" value="SHORT-CHAIN DEHYDROGENASE_REDUCTASE FAMILY PROTEIN"/>
    <property type="match status" value="1"/>
</dbReference>
<dbReference type="Proteomes" id="UP000636110">
    <property type="component" value="Unassembled WGS sequence"/>
</dbReference>
<reference evidence="3 4" key="1">
    <citation type="submission" date="2019-11" db="EMBL/GenBank/DDBJ databases">
        <title>Description of Pedobacter sp. LMG 31462T.</title>
        <authorList>
            <person name="Carlier A."/>
            <person name="Qi S."/>
            <person name="Vandamme P."/>
        </authorList>
    </citation>
    <scope>NUCLEOTIDE SEQUENCE [LARGE SCALE GENOMIC DNA]</scope>
    <source>
        <strain evidence="3 4">LMG 31462</strain>
    </source>
</reference>
<dbReference type="CDD" id="cd05233">
    <property type="entry name" value="SDR_c"/>
    <property type="match status" value="1"/>
</dbReference>
<keyword evidence="2" id="KW-0560">Oxidoreductase</keyword>
<dbReference type="PRINTS" id="PR00081">
    <property type="entry name" value="GDHRDH"/>
</dbReference>
<dbReference type="PROSITE" id="PS00061">
    <property type="entry name" value="ADH_SHORT"/>
    <property type="match status" value="1"/>
</dbReference>
<dbReference type="InterPro" id="IPR020904">
    <property type="entry name" value="Sc_DH/Rdtase_CS"/>
</dbReference>
<evidence type="ECO:0000256" key="2">
    <source>
        <dbReference type="ARBA" id="ARBA00023002"/>
    </source>
</evidence>
<gene>
    <name evidence="3" type="ORF">GM920_00730</name>
</gene>
<dbReference type="PANTHER" id="PTHR43639">
    <property type="entry name" value="OXIDOREDUCTASE, SHORT-CHAIN DEHYDROGENASE/REDUCTASE FAMILY (AFU_ORTHOLOGUE AFUA_5G02870)"/>
    <property type="match status" value="1"/>
</dbReference>
<dbReference type="Gene3D" id="3.40.50.720">
    <property type="entry name" value="NAD(P)-binding Rossmann-like Domain"/>
    <property type="match status" value="1"/>
</dbReference>
<organism evidence="3 4">
    <name type="scientific">Pedobacter gandavensis</name>
    <dbReference type="NCBI Taxonomy" id="2679963"/>
    <lineage>
        <taxon>Bacteria</taxon>
        <taxon>Pseudomonadati</taxon>
        <taxon>Bacteroidota</taxon>
        <taxon>Sphingobacteriia</taxon>
        <taxon>Sphingobacteriales</taxon>
        <taxon>Sphingobacteriaceae</taxon>
        <taxon>Pedobacter</taxon>
    </lineage>
</organism>
<comment type="similarity">
    <text evidence="1">Belongs to the short-chain dehydrogenases/reductases (SDR) family.</text>
</comment>
<evidence type="ECO:0000313" key="4">
    <source>
        <dbReference type="Proteomes" id="UP000636110"/>
    </source>
</evidence>
<name>A0ABR6EQA3_9SPHI</name>
<protein>
    <submittedName>
        <fullName evidence="3">SDR family oxidoreductase</fullName>
    </submittedName>
</protein>
<comment type="caution">
    <text evidence="3">The sequence shown here is derived from an EMBL/GenBank/DDBJ whole genome shotgun (WGS) entry which is preliminary data.</text>
</comment>
<dbReference type="PRINTS" id="PR00080">
    <property type="entry name" value="SDRFAMILY"/>
</dbReference>
<dbReference type="InterPro" id="IPR036291">
    <property type="entry name" value="NAD(P)-bd_dom_sf"/>
</dbReference>
<evidence type="ECO:0000256" key="1">
    <source>
        <dbReference type="ARBA" id="ARBA00006484"/>
    </source>
</evidence>
<dbReference type="EMBL" id="WNXC01000001">
    <property type="protein sequence ID" value="MBB2147422.1"/>
    <property type="molecule type" value="Genomic_DNA"/>
</dbReference>
<dbReference type="Pfam" id="PF13561">
    <property type="entry name" value="adh_short_C2"/>
    <property type="match status" value="1"/>
</dbReference>
<dbReference type="InterPro" id="IPR002347">
    <property type="entry name" value="SDR_fam"/>
</dbReference>
<proteinExistence type="inferred from homology"/>
<sequence length="272" mass="29533">MTKLKGPVAIVTGAAGGIGRAIADKFTNEGYAVVWVDIDFSQIEKRKSLLENADAQHLFLEGNLEDISFLQAIVDQSMAKWGQIDVLVNNAAWRKPESLTNTSLEDWNRTLAVNITAPAFLSKFVAKALLLKKKNCVFVNMSSIMAHMASGYATAYTVCKGAVESLTYELAALYGPHGFRAVALRPGSVATSLSTDYTDPDGENISHAILAEIEGRTPLGRSANPKEIAEAVFWLSSPQASFITATTLDIDGGLLRNFNSYALKKRLKPNEF</sequence>
<keyword evidence="4" id="KW-1185">Reference proteome</keyword>
<dbReference type="RefSeq" id="WP_182952701.1">
    <property type="nucleotide sequence ID" value="NZ_WNXC01000001.1"/>
</dbReference>
<evidence type="ECO:0000313" key="3">
    <source>
        <dbReference type="EMBL" id="MBB2147422.1"/>
    </source>
</evidence>
<dbReference type="SUPFAM" id="SSF51735">
    <property type="entry name" value="NAD(P)-binding Rossmann-fold domains"/>
    <property type="match status" value="1"/>
</dbReference>
<accession>A0ABR6EQA3</accession>